<name>A0ABM9GCZ8_9BACL</name>
<comment type="caution">
    <text evidence="3">The sequence shown here is derived from an EMBL/GenBank/DDBJ whole genome shotgun (WGS) entry which is preliminary data.</text>
</comment>
<keyword evidence="2" id="KW-0472">Membrane</keyword>
<evidence type="ECO:0000256" key="2">
    <source>
        <dbReference type="SAM" id="Phobius"/>
    </source>
</evidence>
<accession>A0ABM9GCZ8</accession>
<evidence type="ECO:0000313" key="3">
    <source>
        <dbReference type="EMBL" id="CAH8249596.1"/>
    </source>
</evidence>
<feature type="transmembrane region" description="Helical" evidence="2">
    <location>
        <begin position="6"/>
        <end position="22"/>
    </location>
</feature>
<gene>
    <name evidence="3" type="ORF">WJ0W_006781</name>
    <name evidence="4" type="ORF">WJ0W_007016</name>
</gene>
<reference evidence="3" key="1">
    <citation type="submission" date="2022-06" db="EMBL/GenBank/DDBJ databases">
        <authorList>
            <person name="Dietemann V."/>
            <person name="Ory F."/>
            <person name="Dainat B."/>
            <person name="Oberhansli S."/>
        </authorList>
    </citation>
    <scope>NUCLEOTIDE SEQUENCE</scope>
    <source>
        <strain evidence="3">Ena-SAMPLE-TAB-26-04-2022-14:26:32:270-5432</strain>
    </source>
</reference>
<organism evidence="3 5">
    <name type="scientific">Paenibacillus melissococcoides</name>
    <dbReference type="NCBI Taxonomy" id="2912268"/>
    <lineage>
        <taxon>Bacteria</taxon>
        <taxon>Bacillati</taxon>
        <taxon>Bacillota</taxon>
        <taxon>Bacilli</taxon>
        <taxon>Bacillales</taxon>
        <taxon>Paenibacillaceae</taxon>
        <taxon>Paenibacillus</taxon>
    </lineage>
</organism>
<keyword evidence="2" id="KW-1133">Transmembrane helix</keyword>
<proteinExistence type="predicted"/>
<sequence length="132" mass="15360">MEWNWIIQTATMLGIGAIGYFLKTTMAELKTQINKNAQDVDELKKELDDLRSDLPFIYTTREDFIRTMNNVDKKLDKIHDSMLEDRGRWMNKPITVCNIIKRFGAISCARSQKDITIRSYAGNWSMSWSTMA</sequence>
<keyword evidence="1" id="KW-0175">Coiled coil</keyword>
<evidence type="ECO:0000256" key="1">
    <source>
        <dbReference type="SAM" id="Coils"/>
    </source>
</evidence>
<evidence type="ECO:0000313" key="5">
    <source>
        <dbReference type="Proteomes" id="UP001154322"/>
    </source>
</evidence>
<protein>
    <submittedName>
        <fullName evidence="3">Uncharacterized protein</fullName>
    </submittedName>
</protein>
<evidence type="ECO:0000313" key="4">
    <source>
        <dbReference type="EMBL" id="CAH8249832.1"/>
    </source>
</evidence>
<keyword evidence="5" id="KW-1185">Reference proteome</keyword>
<keyword evidence="2" id="KW-0812">Transmembrane</keyword>
<dbReference type="Proteomes" id="UP001154322">
    <property type="component" value="Unassembled WGS sequence"/>
</dbReference>
<dbReference type="EMBL" id="CALYLO010000019">
    <property type="protein sequence ID" value="CAH8249832.1"/>
    <property type="molecule type" value="Genomic_DNA"/>
</dbReference>
<dbReference type="EMBL" id="CALYLO010000018">
    <property type="protein sequence ID" value="CAH8249596.1"/>
    <property type="molecule type" value="Genomic_DNA"/>
</dbReference>
<feature type="coiled-coil region" evidence="1">
    <location>
        <begin position="26"/>
        <end position="53"/>
    </location>
</feature>